<name>A0ABQ6ILT2_9MICO</name>
<gene>
    <name evidence="1" type="ORF">GCM10025883_09350</name>
</gene>
<evidence type="ECO:0000313" key="2">
    <source>
        <dbReference type="Proteomes" id="UP001157126"/>
    </source>
</evidence>
<protein>
    <submittedName>
        <fullName evidence="1">Uncharacterized protein</fullName>
    </submittedName>
</protein>
<accession>A0ABQ6ILT2</accession>
<reference evidence="2" key="1">
    <citation type="journal article" date="2019" name="Int. J. Syst. Evol. Microbiol.">
        <title>The Global Catalogue of Microorganisms (GCM) 10K type strain sequencing project: providing services to taxonomists for standard genome sequencing and annotation.</title>
        <authorList>
            <consortium name="The Broad Institute Genomics Platform"/>
            <consortium name="The Broad Institute Genome Sequencing Center for Infectious Disease"/>
            <person name="Wu L."/>
            <person name="Ma J."/>
        </authorList>
    </citation>
    <scope>NUCLEOTIDE SEQUENCE [LARGE SCALE GENOMIC DNA]</scope>
    <source>
        <strain evidence="2">NBRC 113072</strain>
    </source>
</reference>
<keyword evidence="2" id="KW-1185">Reference proteome</keyword>
<sequence>MFGQASREVAHRRSDGGLRVADLLHRPVVADDDLVRVLPGGGLGEQTCVGFDAETQAVLGDEPPA</sequence>
<organism evidence="1 2">
    <name type="scientific">Mobilicoccus caccae</name>
    <dbReference type="NCBI Taxonomy" id="1859295"/>
    <lineage>
        <taxon>Bacteria</taxon>
        <taxon>Bacillati</taxon>
        <taxon>Actinomycetota</taxon>
        <taxon>Actinomycetes</taxon>
        <taxon>Micrococcales</taxon>
        <taxon>Dermatophilaceae</taxon>
        <taxon>Mobilicoccus</taxon>
    </lineage>
</organism>
<comment type="caution">
    <text evidence="1">The sequence shown here is derived from an EMBL/GenBank/DDBJ whole genome shotgun (WGS) entry which is preliminary data.</text>
</comment>
<evidence type="ECO:0000313" key="1">
    <source>
        <dbReference type="EMBL" id="GMA38890.1"/>
    </source>
</evidence>
<proteinExistence type="predicted"/>
<dbReference type="EMBL" id="BSUO01000001">
    <property type="protein sequence ID" value="GMA38890.1"/>
    <property type="molecule type" value="Genomic_DNA"/>
</dbReference>
<dbReference type="Proteomes" id="UP001157126">
    <property type="component" value="Unassembled WGS sequence"/>
</dbReference>